<dbReference type="STRING" id="1122152.GCA_000425905_00783"/>
<gene>
    <name evidence="1" type="ORF">FC23_GL001073</name>
</gene>
<name>A0A0R1S3M1_9LACO</name>
<evidence type="ECO:0008006" key="3">
    <source>
        <dbReference type="Google" id="ProtNLM"/>
    </source>
</evidence>
<sequence>MFVHDKLAHNFYEDSQIGAPNYRLHYHLIKNDKVMAIDHVFVNPEIKNPNTDKLIETAISWAKEHKLMIMPLGPTILAYFQENETKLAKIWYKKQTNE</sequence>
<reference evidence="1 2" key="1">
    <citation type="journal article" date="2015" name="Genome Announc.">
        <title>Expanding the biotechnology potential of lactobacilli through comparative genomics of 213 strains and associated genera.</title>
        <authorList>
            <person name="Sun Z."/>
            <person name="Harris H.M."/>
            <person name="McCann A."/>
            <person name="Guo C."/>
            <person name="Argimon S."/>
            <person name="Zhang W."/>
            <person name="Yang X."/>
            <person name="Jeffery I.B."/>
            <person name="Cooney J.C."/>
            <person name="Kagawa T.F."/>
            <person name="Liu W."/>
            <person name="Song Y."/>
            <person name="Salvetti E."/>
            <person name="Wrobel A."/>
            <person name="Rasinkangas P."/>
            <person name="Parkhill J."/>
            <person name="Rea M.C."/>
            <person name="O'Sullivan O."/>
            <person name="Ritari J."/>
            <person name="Douillard F.P."/>
            <person name="Paul Ross R."/>
            <person name="Yang R."/>
            <person name="Briner A.E."/>
            <person name="Felis G.E."/>
            <person name="de Vos W.M."/>
            <person name="Barrangou R."/>
            <person name="Klaenhammer T.R."/>
            <person name="Caufield P.W."/>
            <person name="Cui Y."/>
            <person name="Zhang H."/>
            <person name="O'Toole P.W."/>
        </authorList>
    </citation>
    <scope>NUCLEOTIDE SEQUENCE [LARGE SCALE GENOMIC DNA]</scope>
    <source>
        <strain evidence="1 2">DSM 15354</strain>
    </source>
</reference>
<dbReference type="SUPFAM" id="SSF55729">
    <property type="entry name" value="Acyl-CoA N-acyltransferases (Nat)"/>
    <property type="match status" value="1"/>
</dbReference>
<accession>A0A0R1S3M1</accession>
<dbReference type="Proteomes" id="UP000051931">
    <property type="component" value="Unassembled WGS sequence"/>
</dbReference>
<dbReference type="EMBL" id="AZFB01000005">
    <property type="protein sequence ID" value="KRL63134.1"/>
    <property type="molecule type" value="Genomic_DNA"/>
</dbReference>
<organism evidence="1 2">
    <name type="scientific">Lactobacillus psittaci DSM 15354</name>
    <dbReference type="NCBI Taxonomy" id="1122152"/>
    <lineage>
        <taxon>Bacteria</taxon>
        <taxon>Bacillati</taxon>
        <taxon>Bacillota</taxon>
        <taxon>Bacilli</taxon>
        <taxon>Lactobacillales</taxon>
        <taxon>Lactobacillaceae</taxon>
        <taxon>Lactobacillus</taxon>
    </lineage>
</organism>
<evidence type="ECO:0000313" key="2">
    <source>
        <dbReference type="Proteomes" id="UP000051931"/>
    </source>
</evidence>
<dbReference type="Gene3D" id="3.40.630.30">
    <property type="match status" value="1"/>
</dbReference>
<dbReference type="PATRIC" id="fig|1122152.4.peg.1103"/>
<dbReference type="RefSeq" id="WP_027825753.1">
    <property type="nucleotide sequence ID" value="NZ_AZFB01000005.1"/>
</dbReference>
<proteinExistence type="predicted"/>
<protein>
    <recommendedName>
        <fullName evidence="3">N-acetyltransferase domain-containing protein</fullName>
    </recommendedName>
</protein>
<comment type="caution">
    <text evidence="1">The sequence shown here is derived from an EMBL/GenBank/DDBJ whole genome shotgun (WGS) entry which is preliminary data.</text>
</comment>
<dbReference type="AlphaFoldDB" id="A0A0R1S3M1"/>
<dbReference type="InterPro" id="IPR016181">
    <property type="entry name" value="Acyl_CoA_acyltransferase"/>
</dbReference>
<evidence type="ECO:0000313" key="1">
    <source>
        <dbReference type="EMBL" id="KRL63134.1"/>
    </source>
</evidence>
<keyword evidence="2" id="KW-1185">Reference proteome</keyword>
<dbReference type="eggNOG" id="ENOG5030BEY">
    <property type="taxonomic scope" value="Bacteria"/>
</dbReference>
<dbReference type="OrthoDB" id="9793389at2"/>